<name>A0A427XMG7_9TREE</name>
<dbReference type="PANTHER" id="PTHR11766:SF0">
    <property type="entry name" value="TYROSINE--TRNA LIGASE, MITOCHONDRIAL"/>
    <property type="match status" value="1"/>
</dbReference>
<protein>
    <recommendedName>
        <fullName evidence="1 9">Tyrosine--tRNA ligase</fullName>
        <ecNumber evidence="1 9">6.1.1.1</ecNumber>
    </recommendedName>
    <alternativeName>
        <fullName evidence="7 9">Tyrosyl-tRNA synthetase</fullName>
    </alternativeName>
</protein>
<dbReference type="PRINTS" id="PR01040">
    <property type="entry name" value="TRNASYNTHTYR"/>
</dbReference>
<dbReference type="Gene3D" id="3.10.290.10">
    <property type="entry name" value="RNA-binding S4 domain"/>
    <property type="match status" value="1"/>
</dbReference>
<dbReference type="SUPFAM" id="SSF55174">
    <property type="entry name" value="Alpha-L RNA-binding motif"/>
    <property type="match status" value="1"/>
</dbReference>
<evidence type="ECO:0000256" key="6">
    <source>
        <dbReference type="ARBA" id="ARBA00023146"/>
    </source>
</evidence>
<dbReference type="GO" id="GO:0005829">
    <property type="term" value="C:cytosol"/>
    <property type="evidence" value="ECO:0007669"/>
    <property type="project" value="TreeGrafter"/>
</dbReference>
<evidence type="ECO:0000256" key="2">
    <source>
        <dbReference type="ARBA" id="ARBA00022598"/>
    </source>
</evidence>
<dbReference type="AlphaFoldDB" id="A0A427XMG7"/>
<comment type="catalytic activity">
    <reaction evidence="8 9">
        <text>tRNA(Tyr) + L-tyrosine + ATP = L-tyrosyl-tRNA(Tyr) + AMP + diphosphate + H(+)</text>
        <dbReference type="Rhea" id="RHEA:10220"/>
        <dbReference type="Rhea" id="RHEA-COMP:9706"/>
        <dbReference type="Rhea" id="RHEA-COMP:9707"/>
        <dbReference type="ChEBI" id="CHEBI:15378"/>
        <dbReference type="ChEBI" id="CHEBI:30616"/>
        <dbReference type="ChEBI" id="CHEBI:33019"/>
        <dbReference type="ChEBI" id="CHEBI:58315"/>
        <dbReference type="ChEBI" id="CHEBI:78442"/>
        <dbReference type="ChEBI" id="CHEBI:78536"/>
        <dbReference type="ChEBI" id="CHEBI:456215"/>
        <dbReference type="EC" id="6.1.1.1"/>
    </reaction>
</comment>
<dbReference type="GO" id="GO:0005739">
    <property type="term" value="C:mitochondrion"/>
    <property type="evidence" value="ECO:0007669"/>
    <property type="project" value="TreeGrafter"/>
</dbReference>
<dbReference type="OrthoDB" id="337870at2759"/>
<dbReference type="InterPro" id="IPR024107">
    <property type="entry name" value="Tyr-tRNA-ligase_bac_1"/>
</dbReference>
<keyword evidence="2 9" id="KW-0436">Ligase</keyword>
<organism evidence="10 11">
    <name type="scientific">Apiotrichum porosum</name>
    <dbReference type="NCBI Taxonomy" id="105984"/>
    <lineage>
        <taxon>Eukaryota</taxon>
        <taxon>Fungi</taxon>
        <taxon>Dikarya</taxon>
        <taxon>Basidiomycota</taxon>
        <taxon>Agaricomycotina</taxon>
        <taxon>Tremellomycetes</taxon>
        <taxon>Trichosporonales</taxon>
        <taxon>Trichosporonaceae</taxon>
        <taxon>Apiotrichum</taxon>
    </lineage>
</organism>
<keyword evidence="11" id="KW-1185">Reference proteome</keyword>
<dbReference type="GO" id="GO:0005524">
    <property type="term" value="F:ATP binding"/>
    <property type="evidence" value="ECO:0007669"/>
    <property type="project" value="UniProtKB-KW"/>
</dbReference>
<keyword evidence="3 9" id="KW-0547">Nucleotide-binding</keyword>
<keyword evidence="5 9" id="KW-0648">Protein biosynthesis</keyword>
<keyword evidence="6 9" id="KW-0030">Aminoacyl-tRNA synthetase</keyword>
<dbReference type="InterPro" id="IPR036986">
    <property type="entry name" value="S4_RNA-bd_sf"/>
</dbReference>
<dbReference type="RefSeq" id="XP_028475071.1">
    <property type="nucleotide sequence ID" value="XM_028624903.1"/>
</dbReference>
<gene>
    <name evidence="10" type="primary">MSY1</name>
    <name evidence="10" type="ORF">EHS24_009633</name>
</gene>
<dbReference type="EMBL" id="RSCE01000009">
    <property type="protein sequence ID" value="RSH79962.1"/>
    <property type="molecule type" value="Genomic_DNA"/>
</dbReference>
<reference evidence="10 11" key="1">
    <citation type="submission" date="2018-11" db="EMBL/GenBank/DDBJ databases">
        <title>Genome sequence of Apiotrichum porosum DSM 27194.</title>
        <authorList>
            <person name="Aliyu H."/>
            <person name="Gorte O."/>
            <person name="Ochsenreither K."/>
        </authorList>
    </citation>
    <scope>NUCLEOTIDE SEQUENCE [LARGE SCALE GENOMIC DNA]</scope>
    <source>
        <strain evidence="10 11">DSM 27194</strain>
    </source>
</reference>
<dbReference type="InterPro" id="IPR002305">
    <property type="entry name" value="aa-tRNA-synth_Ic"/>
</dbReference>
<keyword evidence="4 9" id="KW-0067">ATP-binding</keyword>
<sequence>MSSRLHQLRRVVRDMPLARRLSTAPANKNVLDELKSRGFIQAVTSNDLTAHLDSPSCVYAGVDPSASSLHVGNLLPLIGLLHFRARGHHALALVGGATGSIGDPSGRSTERNALSPEELAHNVAGITSQVETFFERGITYAAKWGYDIDPEAAQRGRGFDVVNNHDWFKNVSFLDFLRDVGKLARVNAMLARDSVKSRLDSEQGISFTEFSYQLLQAHDFATLFKERGCRVQLGGSDQWGNIVAGIDMIKRVRAQEAAEVARNEAAEAAAAEAENKTKKGKKGAAKVEVDTPKVDTAKANLAAQIDPAFGLTMPLLTTSTGEKFGKSAGNAVWIDPSRTSIPDFYQFFYRSNDADVGKYLSLLTLVPPEQIRTVMKGHEQDPRARSAQRLLAEQVTELVHGPEGVRRAQVSAQILYGQDPRKLKSADVLAAMEGDRRFVRVKRRDIKGLPVTKLAVMHGLVNSRNEATRLVGKSNKSGMYLNETPVNDPRREITRSDLIDKHLAILRRGQRDMIVFYVEYED</sequence>
<evidence type="ECO:0000313" key="11">
    <source>
        <dbReference type="Proteomes" id="UP000279236"/>
    </source>
</evidence>
<dbReference type="InterPro" id="IPR002307">
    <property type="entry name" value="Tyr-tRNA-ligase"/>
</dbReference>
<dbReference type="FunFam" id="1.10.240.10:FF:000001">
    <property type="entry name" value="Tyrosine--tRNA ligase"/>
    <property type="match status" value="1"/>
</dbReference>
<dbReference type="InterPro" id="IPR024088">
    <property type="entry name" value="Tyr-tRNA-ligase_bac-type"/>
</dbReference>
<dbReference type="NCBIfam" id="TIGR00234">
    <property type="entry name" value="tyrS"/>
    <property type="match status" value="1"/>
</dbReference>
<comment type="similarity">
    <text evidence="9">Belongs to the class-I aminoacyl-tRNA synthetase family.</text>
</comment>
<evidence type="ECO:0000256" key="5">
    <source>
        <dbReference type="ARBA" id="ARBA00022917"/>
    </source>
</evidence>
<dbReference type="Pfam" id="PF00579">
    <property type="entry name" value="tRNA-synt_1b"/>
    <property type="match status" value="1"/>
</dbReference>
<dbReference type="Gene3D" id="3.40.50.620">
    <property type="entry name" value="HUPs"/>
    <property type="match status" value="1"/>
</dbReference>
<dbReference type="GeneID" id="39594176"/>
<proteinExistence type="inferred from homology"/>
<evidence type="ECO:0000256" key="3">
    <source>
        <dbReference type="ARBA" id="ARBA00022741"/>
    </source>
</evidence>
<evidence type="ECO:0000256" key="7">
    <source>
        <dbReference type="ARBA" id="ARBA00033323"/>
    </source>
</evidence>
<evidence type="ECO:0000313" key="10">
    <source>
        <dbReference type="EMBL" id="RSH79962.1"/>
    </source>
</evidence>
<dbReference type="STRING" id="105984.A0A427XMG7"/>
<evidence type="ECO:0000256" key="9">
    <source>
        <dbReference type="RuleBase" id="RU361234"/>
    </source>
</evidence>
<comment type="caution">
    <text evidence="10">The sequence shown here is derived from an EMBL/GenBank/DDBJ whole genome shotgun (WGS) entry which is preliminary data.</text>
</comment>
<evidence type="ECO:0000256" key="4">
    <source>
        <dbReference type="ARBA" id="ARBA00022840"/>
    </source>
</evidence>
<dbReference type="GO" id="GO:0006437">
    <property type="term" value="P:tyrosyl-tRNA aminoacylation"/>
    <property type="evidence" value="ECO:0007669"/>
    <property type="project" value="InterPro"/>
</dbReference>
<dbReference type="SUPFAM" id="SSF52374">
    <property type="entry name" value="Nucleotidylyl transferase"/>
    <property type="match status" value="1"/>
</dbReference>
<dbReference type="Gene3D" id="1.10.240.10">
    <property type="entry name" value="Tyrosyl-Transfer RNA Synthetase"/>
    <property type="match status" value="1"/>
</dbReference>
<dbReference type="EC" id="6.1.1.1" evidence="1 9"/>
<dbReference type="InterPro" id="IPR014729">
    <property type="entry name" value="Rossmann-like_a/b/a_fold"/>
</dbReference>
<evidence type="ECO:0000256" key="1">
    <source>
        <dbReference type="ARBA" id="ARBA00013160"/>
    </source>
</evidence>
<dbReference type="Proteomes" id="UP000279236">
    <property type="component" value="Unassembled WGS sequence"/>
</dbReference>
<dbReference type="HAMAP" id="MF_02006">
    <property type="entry name" value="Tyr_tRNA_synth_type1"/>
    <property type="match status" value="1"/>
</dbReference>
<dbReference type="PANTHER" id="PTHR11766">
    <property type="entry name" value="TYROSYL-TRNA SYNTHETASE"/>
    <property type="match status" value="1"/>
</dbReference>
<dbReference type="CDD" id="cd00805">
    <property type="entry name" value="TyrRS_core"/>
    <property type="match status" value="1"/>
</dbReference>
<dbReference type="GO" id="GO:0003723">
    <property type="term" value="F:RNA binding"/>
    <property type="evidence" value="ECO:0007669"/>
    <property type="project" value="InterPro"/>
</dbReference>
<evidence type="ECO:0000256" key="8">
    <source>
        <dbReference type="ARBA" id="ARBA00048248"/>
    </source>
</evidence>
<accession>A0A427XMG7</accession>
<dbReference type="GO" id="GO:0004831">
    <property type="term" value="F:tyrosine-tRNA ligase activity"/>
    <property type="evidence" value="ECO:0007669"/>
    <property type="project" value="UniProtKB-EC"/>
</dbReference>